<dbReference type="Proteomes" id="UP000799436">
    <property type="component" value="Unassembled WGS sequence"/>
</dbReference>
<name>A0A6G1KZH2_9PEZI</name>
<dbReference type="EMBL" id="ML995878">
    <property type="protein sequence ID" value="KAF2766036.1"/>
    <property type="molecule type" value="Genomic_DNA"/>
</dbReference>
<feature type="compositionally biased region" description="Polar residues" evidence="1">
    <location>
        <begin position="1"/>
        <end position="10"/>
    </location>
</feature>
<feature type="compositionally biased region" description="Basic and acidic residues" evidence="1">
    <location>
        <begin position="116"/>
        <end position="132"/>
    </location>
</feature>
<gene>
    <name evidence="2" type="ORF">EJ03DRAFT_330422</name>
</gene>
<feature type="region of interest" description="Disordered" evidence="1">
    <location>
        <begin position="75"/>
        <end position="143"/>
    </location>
</feature>
<protein>
    <submittedName>
        <fullName evidence="2">Uncharacterized protein</fullName>
    </submittedName>
</protein>
<accession>A0A6G1KZH2</accession>
<dbReference type="OrthoDB" id="5372011at2759"/>
<proteinExistence type="predicted"/>
<evidence type="ECO:0000313" key="2">
    <source>
        <dbReference type="EMBL" id="KAF2766036.1"/>
    </source>
</evidence>
<keyword evidence="3" id="KW-1185">Reference proteome</keyword>
<evidence type="ECO:0000313" key="3">
    <source>
        <dbReference type="Proteomes" id="UP000799436"/>
    </source>
</evidence>
<dbReference type="AlphaFoldDB" id="A0A6G1KZH2"/>
<sequence length="143" mass="15853">MNDPSIQPSAPATRRKEKSPESYFSFALRREAAETLQSYEKLSWLSFERCESIPQTRLYCQNIIAGFDGEAQVDWMEDLRPHQQKSAAQPGSARKGKARASLDDGQAGVESPAGGKGRDERHAGEGRSGEVQRKKRKSGIESL</sequence>
<organism evidence="2 3">
    <name type="scientific">Teratosphaeria nubilosa</name>
    <dbReference type="NCBI Taxonomy" id="161662"/>
    <lineage>
        <taxon>Eukaryota</taxon>
        <taxon>Fungi</taxon>
        <taxon>Dikarya</taxon>
        <taxon>Ascomycota</taxon>
        <taxon>Pezizomycotina</taxon>
        <taxon>Dothideomycetes</taxon>
        <taxon>Dothideomycetidae</taxon>
        <taxon>Mycosphaerellales</taxon>
        <taxon>Teratosphaeriaceae</taxon>
        <taxon>Teratosphaeria</taxon>
    </lineage>
</organism>
<reference evidence="2" key="1">
    <citation type="journal article" date="2020" name="Stud. Mycol.">
        <title>101 Dothideomycetes genomes: a test case for predicting lifestyles and emergence of pathogens.</title>
        <authorList>
            <person name="Haridas S."/>
            <person name="Albert R."/>
            <person name="Binder M."/>
            <person name="Bloem J."/>
            <person name="Labutti K."/>
            <person name="Salamov A."/>
            <person name="Andreopoulos B."/>
            <person name="Baker S."/>
            <person name="Barry K."/>
            <person name="Bills G."/>
            <person name="Bluhm B."/>
            <person name="Cannon C."/>
            <person name="Castanera R."/>
            <person name="Culley D."/>
            <person name="Daum C."/>
            <person name="Ezra D."/>
            <person name="Gonzalez J."/>
            <person name="Henrissat B."/>
            <person name="Kuo A."/>
            <person name="Liang C."/>
            <person name="Lipzen A."/>
            <person name="Lutzoni F."/>
            <person name="Magnuson J."/>
            <person name="Mondo S."/>
            <person name="Nolan M."/>
            <person name="Ohm R."/>
            <person name="Pangilinan J."/>
            <person name="Park H.-J."/>
            <person name="Ramirez L."/>
            <person name="Alfaro M."/>
            <person name="Sun H."/>
            <person name="Tritt A."/>
            <person name="Yoshinaga Y."/>
            <person name="Zwiers L.-H."/>
            <person name="Turgeon B."/>
            <person name="Goodwin S."/>
            <person name="Spatafora J."/>
            <person name="Crous P."/>
            <person name="Grigoriev I."/>
        </authorList>
    </citation>
    <scope>NUCLEOTIDE SEQUENCE</scope>
    <source>
        <strain evidence="2">CBS 116005</strain>
    </source>
</reference>
<evidence type="ECO:0000256" key="1">
    <source>
        <dbReference type="SAM" id="MobiDB-lite"/>
    </source>
</evidence>
<feature type="region of interest" description="Disordered" evidence="1">
    <location>
        <begin position="1"/>
        <end position="21"/>
    </location>
</feature>